<sequence>MKAICATTILLCIITATYAATSYKPMTINLKPTDTQFQVILPANPTTGYQWTLHNYDRSLLRLVSNQFNPPNSELMGAGGQTVFTFEIINGAVTPSVTSLIFSYARPWENQGGRSQIVTVRFRDTPVSAQ</sequence>
<keyword evidence="2" id="KW-0789">Thiol protease inhibitor</keyword>
<feature type="chain" id="PRO_5016762751" evidence="3">
    <location>
        <begin position="20"/>
        <end position="130"/>
    </location>
</feature>
<keyword evidence="1" id="KW-0646">Protease inhibitor</keyword>
<dbReference type="Gene3D" id="2.60.40.2020">
    <property type="match status" value="1"/>
</dbReference>
<dbReference type="GO" id="GO:0004869">
    <property type="term" value="F:cysteine-type endopeptidase inhibitor activity"/>
    <property type="evidence" value="ECO:0007669"/>
    <property type="project" value="UniProtKB-KW"/>
</dbReference>
<evidence type="ECO:0000256" key="3">
    <source>
        <dbReference type="SAM" id="SignalP"/>
    </source>
</evidence>
<dbReference type="PANTHER" id="PTHR36530:SF1">
    <property type="entry name" value="AMOEBIASIN-1"/>
    <property type="match status" value="1"/>
</dbReference>
<keyword evidence="6" id="KW-1185">Reference proteome</keyword>
<dbReference type="PANTHER" id="PTHR36530">
    <property type="entry name" value="INHIBITOR OF CYSTEINE PEPTIDASE"/>
    <property type="match status" value="1"/>
</dbReference>
<dbReference type="Pfam" id="PF09394">
    <property type="entry name" value="Inhibitor_I42"/>
    <property type="match status" value="1"/>
</dbReference>
<dbReference type="Proteomes" id="UP000254794">
    <property type="component" value="Unassembled WGS sequence"/>
</dbReference>
<protein>
    <submittedName>
        <fullName evidence="5">Secreted protein</fullName>
    </submittedName>
</protein>
<reference evidence="5 6" key="1">
    <citation type="submission" date="2018-06" db="EMBL/GenBank/DDBJ databases">
        <authorList>
            <consortium name="Pathogen Informatics"/>
            <person name="Doyle S."/>
        </authorList>
    </citation>
    <scope>NUCLEOTIDE SEQUENCE [LARGE SCALE GENOMIC DNA]</scope>
    <source>
        <strain evidence="5 6">NCTC13316</strain>
    </source>
</reference>
<dbReference type="EMBL" id="UGOD01000001">
    <property type="protein sequence ID" value="STX51638.1"/>
    <property type="molecule type" value="Genomic_DNA"/>
</dbReference>
<evidence type="ECO:0000259" key="4">
    <source>
        <dbReference type="Pfam" id="PF09394"/>
    </source>
</evidence>
<keyword evidence="3" id="KW-0732">Signal</keyword>
<gene>
    <name evidence="5" type="ORF">NCTC13316_01734</name>
</gene>
<dbReference type="InterPro" id="IPR036331">
    <property type="entry name" value="Chagasin-like_sf"/>
</dbReference>
<dbReference type="InterPro" id="IPR018990">
    <property type="entry name" value="Prot_inh_I42_chagasin"/>
</dbReference>
<proteinExistence type="predicted"/>
<dbReference type="AlphaFoldDB" id="A0A378JLR9"/>
<dbReference type="RefSeq" id="WP_207385764.1">
    <property type="nucleotide sequence ID" value="NZ_CAAAHP010000002.1"/>
</dbReference>
<evidence type="ECO:0000313" key="5">
    <source>
        <dbReference type="EMBL" id="STX51638.1"/>
    </source>
</evidence>
<accession>A0A378JLR9</accession>
<feature type="domain" description="Proteinase inhibitor I42 chagasin" evidence="4">
    <location>
        <begin position="34"/>
        <end position="115"/>
    </location>
</feature>
<evidence type="ECO:0000256" key="1">
    <source>
        <dbReference type="ARBA" id="ARBA00022690"/>
    </source>
</evidence>
<dbReference type="SUPFAM" id="SSF141066">
    <property type="entry name" value="ICP-like"/>
    <property type="match status" value="1"/>
</dbReference>
<organism evidence="5 6">
    <name type="scientific">Legionella busanensis</name>
    <dbReference type="NCBI Taxonomy" id="190655"/>
    <lineage>
        <taxon>Bacteria</taxon>
        <taxon>Pseudomonadati</taxon>
        <taxon>Pseudomonadota</taxon>
        <taxon>Gammaproteobacteria</taxon>
        <taxon>Legionellales</taxon>
        <taxon>Legionellaceae</taxon>
        <taxon>Legionella</taxon>
    </lineage>
</organism>
<dbReference type="InterPro" id="IPR052781">
    <property type="entry name" value="Cys_protease_inhibitor_I42"/>
</dbReference>
<evidence type="ECO:0000313" key="6">
    <source>
        <dbReference type="Proteomes" id="UP000254794"/>
    </source>
</evidence>
<evidence type="ECO:0000256" key="2">
    <source>
        <dbReference type="ARBA" id="ARBA00022704"/>
    </source>
</evidence>
<name>A0A378JLR9_9GAMM</name>
<feature type="signal peptide" evidence="3">
    <location>
        <begin position="1"/>
        <end position="19"/>
    </location>
</feature>